<dbReference type="PANTHER" id="PTHR45631:SF212">
    <property type="entry name" value="PROTEIN KINASE DOMAIN-CONTAINING PROTEIN"/>
    <property type="match status" value="1"/>
</dbReference>
<dbReference type="Gene3D" id="3.30.200.20">
    <property type="entry name" value="Phosphorylase Kinase, domain 1"/>
    <property type="match status" value="1"/>
</dbReference>
<keyword evidence="8 12" id="KW-0067">ATP-binding</keyword>
<accession>A0A3N7GE95</accession>
<dbReference type="Gene3D" id="1.10.510.10">
    <property type="entry name" value="Transferase(Phosphotransferase) domain 1"/>
    <property type="match status" value="1"/>
</dbReference>
<evidence type="ECO:0000256" key="3">
    <source>
        <dbReference type="ARBA" id="ARBA00022553"/>
    </source>
</evidence>
<comment type="similarity">
    <text evidence="13">Belongs to the protein kinase superfamily.</text>
</comment>
<keyword evidence="3" id="KW-0597">Phosphoprotein</keyword>
<dbReference type="GO" id="GO:0016020">
    <property type="term" value="C:membrane"/>
    <property type="evidence" value="ECO:0007669"/>
    <property type="project" value="UniProtKB-SubCell"/>
</dbReference>
<dbReference type="InterPro" id="IPR017441">
    <property type="entry name" value="Protein_kinase_ATP_BS"/>
</dbReference>
<evidence type="ECO:0000313" key="16">
    <source>
        <dbReference type="EMBL" id="RQP03751.1"/>
    </source>
</evidence>
<reference evidence="16 17" key="1">
    <citation type="journal article" date="2006" name="Science">
        <title>The genome of black cottonwood, Populus trichocarpa (Torr. &amp; Gray).</title>
        <authorList>
            <person name="Tuskan G.A."/>
            <person name="Difazio S."/>
            <person name="Jansson S."/>
            <person name="Bohlmann J."/>
            <person name="Grigoriev I."/>
            <person name="Hellsten U."/>
            <person name="Putnam N."/>
            <person name="Ralph S."/>
            <person name="Rombauts S."/>
            <person name="Salamov A."/>
            <person name="Schein J."/>
            <person name="Sterck L."/>
            <person name="Aerts A."/>
            <person name="Bhalerao R.R."/>
            <person name="Bhalerao R.P."/>
            <person name="Blaudez D."/>
            <person name="Boerjan W."/>
            <person name="Brun A."/>
            <person name="Brunner A."/>
            <person name="Busov V."/>
            <person name="Campbell M."/>
            <person name="Carlson J."/>
            <person name="Chalot M."/>
            <person name="Chapman J."/>
            <person name="Chen G.L."/>
            <person name="Cooper D."/>
            <person name="Coutinho P.M."/>
            <person name="Couturier J."/>
            <person name="Covert S."/>
            <person name="Cronk Q."/>
            <person name="Cunningham R."/>
            <person name="Davis J."/>
            <person name="Degroeve S."/>
            <person name="Dejardin A."/>
            <person name="Depamphilis C."/>
            <person name="Detter J."/>
            <person name="Dirks B."/>
            <person name="Dubchak I."/>
            <person name="Duplessis S."/>
            <person name="Ehlting J."/>
            <person name="Ellis B."/>
            <person name="Gendler K."/>
            <person name="Goodstein D."/>
            <person name="Gribskov M."/>
            <person name="Grimwood J."/>
            <person name="Groover A."/>
            <person name="Gunter L."/>
            <person name="Hamberger B."/>
            <person name="Heinze B."/>
            <person name="Helariutta Y."/>
            <person name="Henrissat B."/>
            <person name="Holligan D."/>
            <person name="Holt R."/>
            <person name="Huang W."/>
            <person name="Islam-Faridi N."/>
            <person name="Jones S."/>
            <person name="Jones-Rhoades M."/>
            <person name="Jorgensen R."/>
            <person name="Joshi C."/>
            <person name="Kangasjarvi J."/>
            <person name="Karlsson J."/>
            <person name="Kelleher C."/>
            <person name="Kirkpatrick R."/>
            <person name="Kirst M."/>
            <person name="Kohler A."/>
            <person name="Kalluri U."/>
            <person name="Larimer F."/>
            <person name="Leebens-Mack J."/>
            <person name="Leple J.C."/>
            <person name="Locascio P."/>
            <person name="Lou Y."/>
            <person name="Lucas S."/>
            <person name="Martin F."/>
            <person name="Montanini B."/>
            <person name="Napoli C."/>
            <person name="Nelson D.R."/>
            <person name="Nelson C."/>
            <person name="Nieminen K."/>
            <person name="Nilsson O."/>
            <person name="Pereda V."/>
            <person name="Peter G."/>
            <person name="Philippe R."/>
            <person name="Pilate G."/>
            <person name="Poliakov A."/>
            <person name="Razumovskaya J."/>
            <person name="Richardson P."/>
            <person name="Rinaldi C."/>
            <person name="Ritland K."/>
            <person name="Rouze P."/>
            <person name="Ryaboy D."/>
            <person name="Schmutz J."/>
            <person name="Schrader J."/>
            <person name="Segerman B."/>
            <person name="Shin H."/>
            <person name="Siddiqui A."/>
            <person name="Sterky F."/>
            <person name="Terry A."/>
            <person name="Tsai C.J."/>
            <person name="Uberbacher E."/>
            <person name="Unneberg P."/>
            <person name="Vahala J."/>
            <person name="Wall K."/>
            <person name="Wessler S."/>
            <person name="Yang G."/>
            <person name="Yin T."/>
            <person name="Douglas C."/>
            <person name="Marra M."/>
            <person name="Sandberg G."/>
            <person name="Van de Peer Y."/>
            <person name="Rokhsar D."/>
        </authorList>
    </citation>
    <scope>NUCLEOTIDE SEQUENCE [LARGE SCALE GENOMIC DNA]</scope>
    <source>
        <strain evidence="17">cv. Nisqually</strain>
    </source>
</reference>
<evidence type="ECO:0000256" key="8">
    <source>
        <dbReference type="ARBA" id="ARBA00022840"/>
    </source>
</evidence>
<evidence type="ECO:0000256" key="12">
    <source>
        <dbReference type="PROSITE-ProRule" id="PRU10141"/>
    </source>
</evidence>
<feature type="domain" description="Protein kinase" evidence="15">
    <location>
        <begin position="74"/>
        <end position="347"/>
    </location>
</feature>
<dbReference type="InterPro" id="IPR008271">
    <property type="entry name" value="Ser/Thr_kinase_AS"/>
</dbReference>
<dbReference type="InterPro" id="IPR000719">
    <property type="entry name" value="Prot_kinase_dom"/>
</dbReference>
<feature type="transmembrane region" description="Helical" evidence="14">
    <location>
        <begin position="15"/>
        <end position="35"/>
    </location>
</feature>
<evidence type="ECO:0000256" key="4">
    <source>
        <dbReference type="ARBA" id="ARBA00022679"/>
    </source>
</evidence>
<dbReference type="InterPro" id="IPR001245">
    <property type="entry name" value="Ser-Thr/Tyr_kinase_cat_dom"/>
</dbReference>
<evidence type="ECO:0000256" key="10">
    <source>
        <dbReference type="ARBA" id="ARBA00023136"/>
    </source>
</evidence>
<dbReference type="SUPFAM" id="SSF56112">
    <property type="entry name" value="Protein kinase-like (PK-like)"/>
    <property type="match status" value="1"/>
</dbReference>
<dbReference type="STRING" id="3694.A0A3N7GE95"/>
<evidence type="ECO:0000256" key="13">
    <source>
        <dbReference type="RuleBase" id="RU000304"/>
    </source>
</evidence>
<dbReference type="EMBL" id="CM009308">
    <property type="protein sequence ID" value="RQP03751.1"/>
    <property type="molecule type" value="Genomic_DNA"/>
</dbReference>
<dbReference type="GO" id="GO:0005524">
    <property type="term" value="F:ATP binding"/>
    <property type="evidence" value="ECO:0007669"/>
    <property type="project" value="UniProtKB-UniRule"/>
</dbReference>
<evidence type="ECO:0000256" key="2">
    <source>
        <dbReference type="ARBA" id="ARBA00022527"/>
    </source>
</evidence>
<dbReference type="FunFam" id="3.30.200.20:FF:000394">
    <property type="entry name" value="Leucine-rich repeat receptor-like protein kinase"/>
    <property type="match status" value="1"/>
</dbReference>
<dbReference type="FunFam" id="1.10.510.10:FF:000146">
    <property type="entry name" value="LRR receptor-like serine/threonine-protein kinase IOS1"/>
    <property type="match status" value="1"/>
</dbReference>
<dbReference type="InterPro" id="IPR011009">
    <property type="entry name" value="Kinase-like_dom_sf"/>
</dbReference>
<evidence type="ECO:0000256" key="1">
    <source>
        <dbReference type="ARBA" id="ARBA00004167"/>
    </source>
</evidence>
<name>A0A3N7GE95_POPTR</name>
<protein>
    <recommendedName>
        <fullName evidence="15">Protein kinase domain-containing protein</fullName>
    </recommendedName>
</protein>
<evidence type="ECO:0000256" key="5">
    <source>
        <dbReference type="ARBA" id="ARBA00022692"/>
    </source>
</evidence>
<organism evidence="16 17">
    <name type="scientific">Populus trichocarpa</name>
    <name type="common">Western balsam poplar</name>
    <name type="synonym">Populus balsamifera subsp. trichocarpa</name>
    <dbReference type="NCBI Taxonomy" id="3694"/>
    <lineage>
        <taxon>Eukaryota</taxon>
        <taxon>Viridiplantae</taxon>
        <taxon>Streptophyta</taxon>
        <taxon>Embryophyta</taxon>
        <taxon>Tracheophyta</taxon>
        <taxon>Spermatophyta</taxon>
        <taxon>Magnoliopsida</taxon>
        <taxon>eudicotyledons</taxon>
        <taxon>Gunneridae</taxon>
        <taxon>Pentapetalae</taxon>
        <taxon>rosids</taxon>
        <taxon>fabids</taxon>
        <taxon>Malpighiales</taxon>
        <taxon>Salicaceae</taxon>
        <taxon>Saliceae</taxon>
        <taxon>Populus</taxon>
    </lineage>
</organism>
<keyword evidence="11" id="KW-0675">Receptor</keyword>
<feature type="binding site" evidence="12">
    <location>
        <position position="102"/>
    </location>
    <ligand>
        <name>ATP</name>
        <dbReference type="ChEBI" id="CHEBI:30616"/>
    </ligand>
</feature>
<dbReference type="SMART" id="SM00220">
    <property type="entry name" value="S_TKc"/>
    <property type="match status" value="1"/>
</dbReference>
<evidence type="ECO:0000259" key="15">
    <source>
        <dbReference type="PROSITE" id="PS50011"/>
    </source>
</evidence>
<evidence type="ECO:0000256" key="11">
    <source>
        <dbReference type="ARBA" id="ARBA00023170"/>
    </source>
</evidence>
<keyword evidence="6 12" id="KW-0547">Nucleotide-binding</keyword>
<dbReference type="CDD" id="cd14066">
    <property type="entry name" value="STKc_IRAK"/>
    <property type="match status" value="1"/>
</dbReference>
<dbReference type="Proteomes" id="UP000006729">
    <property type="component" value="Chromosome 19"/>
</dbReference>
<proteinExistence type="inferred from homology"/>
<dbReference type="Pfam" id="PF07714">
    <property type="entry name" value="PK_Tyr_Ser-Thr"/>
    <property type="match status" value="1"/>
</dbReference>
<evidence type="ECO:0000256" key="9">
    <source>
        <dbReference type="ARBA" id="ARBA00022989"/>
    </source>
</evidence>
<dbReference type="AlphaFoldDB" id="A0A3N7GE95"/>
<dbReference type="PROSITE" id="PS00107">
    <property type="entry name" value="PROTEIN_KINASE_ATP"/>
    <property type="match status" value="1"/>
</dbReference>
<dbReference type="PANTHER" id="PTHR45631">
    <property type="entry name" value="OS07G0107800 PROTEIN-RELATED"/>
    <property type="match status" value="1"/>
</dbReference>
<gene>
    <name evidence="16" type="ORF">POPTR_019G109850</name>
</gene>
<keyword evidence="5 14" id="KW-0812">Transmembrane</keyword>
<keyword evidence="7" id="KW-0418">Kinase</keyword>
<evidence type="ECO:0000256" key="14">
    <source>
        <dbReference type="SAM" id="Phobius"/>
    </source>
</evidence>
<keyword evidence="9 14" id="KW-1133">Transmembrane helix</keyword>
<evidence type="ECO:0000256" key="6">
    <source>
        <dbReference type="ARBA" id="ARBA00022741"/>
    </source>
</evidence>
<sequence>MDTCENKKRSFRVPVIASVISVSVLLSIIIIFWRLKRGRLNVSLSSLVGLSRKELSLKSKNQPFTYTEIVSITNNFQTIIGEGGFGKVYLGNLKDGRQVAVKLFSQSSRQGYKEFLAEVELLMIVHHRNLVSLVGYCNEHENMALVYEYMANGNLKEKLLENNTNMLNWRERLQIAVDAAQGLEYLHNGCRPPIVHRDLKSSNILLTENLQAKIADFGLSKAFTTEGDSHVITDPAGTPGYIDPEFQASGNLNKKSDVYSFGILLCELITGQPPLIRGHKGHTHILQWVSPLVERGDIQSIIDPRLQGEFNTNCAWKALEIALSCVPPTSTQRPDMSDILGELKECLVIEMSSKMSMRDSVKISLVLGTDMAPNLR</sequence>
<evidence type="ECO:0000256" key="7">
    <source>
        <dbReference type="ARBA" id="ARBA00022777"/>
    </source>
</evidence>
<dbReference type="PROSITE" id="PS50011">
    <property type="entry name" value="PROTEIN_KINASE_DOM"/>
    <property type="match status" value="1"/>
</dbReference>
<keyword evidence="2 13" id="KW-0723">Serine/threonine-protein kinase</keyword>
<comment type="subcellular location">
    <subcellularLocation>
        <location evidence="1">Membrane</location>
        <topology evidence="1">Single-pass membrane protein</topology>
    </subcellularLocation>
</comment>
<evidence type="ECO:0000313" key="17">
    <source>
        <dbReference type="Proteomes" id="UP000006729"/>
    </source>
</evidence>
<dbReference type="PROSITE" id="PS00108">
    <property type="entry name" value="PROTEIN_KINASE_ST"/>
    <property type="match status" value="1"/>
</dbReference>
<dbReference type="InParanoid" id="A0A3N7GE95"/>
<keyword evidence="17" id="KW-1185">Reference proteome</keyword>
<keyword evidence="4" id="KW-0808">Transferase</keyword>
<dbReference type="GO" id="GO:0004674">
    <property type="term" value="F:protein serine/threonine kinase activity"/>
    <property type="evidence" value="ECO:0007669"/>
    <property type="project" value="UniProtKB-KW"/>
</dbReference>
<keyword evidence="10 14" id="KW-0472">Membrane</keyword>